<comment type="subunit">
    <text evidence="10">The Tat system comprises two distinct complexes: a TatABC complex, containing multiple copies of TatA, TatB and TatC subunits, and a separate TatA complex, containing only TatA subunits. Substrates initially bind to the TatABC complex, which probably triggers association of the separate TatA complex to form the active translocon.</text>
</comment>
<gene>
    <name evidence="10" type="primary">tatB</name>
    <name evidence="12" type="ORF">DFR38_1147</name>
</gene>
<proteinExistence type="inferred from homology"/>
<evidence type="ECO:0000256" key="5">
    <source>
        <dbReference type="ARBA" id="ARBA00022692"/>
    </source>
</evidence>
<evidence type="ECO:0000256" key="3">
    <source>
        <dbReference type="ARBA" id="ARBA00022475"/>
    </source>
</evidence>
<organism evidence="12 13">
    <name type="scientific">Aquitalea magnusonii</name>
    <dbReference type="NCBI Taxonomy" id="332411"/>
    <lineage>
        <taxon>Bacteria</taxon>
        <taxon>Pseudomonadati</taxon>
        <taxon>Pseudomonadota</taxon>
        <taxon>Betaproteobacteria</taxon>
        <taxon>Neisseriales</taxon>
        <taxon>Chromobacteriaceae</taxon>
        <taxon>Aquitalea</taxon>
    </lineage>
</organism>
<evidence type="ECO:0000313" key="13">
    <source>
        <dbReference type="Proteomes" id="UP000248395"/>
    </source>
</evidence>
<keyword evidence="7 10" id="KW-1133">Transmembrane helix</keyword>
<evidence type="ECO:0000256" key="4">
    <source>
        <dbReference type="ARBA" id="ARBA00022519"/>
    </source>
</evidence>
<keyword evidence="3 10" id="KW-1003">Cell membrane</keyword>
<keyword evidence="13" id="KW-1185">Reference proteome</keyword>
<dbReference type="RefSeq" id="WP_059286602.1">
    <property type="nucleotide sequence ID" value="NZ_LNQU01000094.1"/>
</dbReference>
<evidence type="ECO:0000256" key="6">
    <source>
        <dbReference type="ARBA" id="ARBA00022927"/>
    </source>
</evidence>
<dbReference type="GO" id="GO:0043953">
    <property type="term" value="P:protein transport by the Tat complex"/>
    <property type="evidence" value="ECO:0007669"/>
    <property type="project" value="UniProtKB-UniRule"/>
</dbReference>
<comment type="subcellular location">
    <subcellularLocation>
        <location evidence="10">Cell membrane</location>
        <topology evidence="10">Single-pass membrane protein</topology>
    </subcellularLocation>
    <subcellularLocation>
        <location evidence="1">Membrane</location>
        <topology evidence="1">Single-pass membrane protein</topology>
    </subcellularLocation>
</comment>
<dbReference type="InterPro" id="IPR003369">
    <property type="entry name" value="TatA/B/E"/>
</dbReference>
<accession>A0A318J7I3</accession>
<dbReference type="PRINTS" id="PR01506">
    <property type="entry name" value="TATBPROTEIN"/>
</dbReference>
<dbReference type="EMBL" id="QJKC01000014">
    <property type="protein sequence ID" value="PXX43571.1"/>
    <property type="molecule type" value="Genomic_DNA"/>
</dbReference>
<keyword evidence="8 10" id="KW-0811">Translocation</keyword>
<comment type="similarity">
    <text evidence="10">Belongs to the TatB family.</text>
</comment>
<evidence type="ECO:0000256" key="10">
    <source>
        <dbReference type="HAMAP-Rule" id="MF_00237"/>
    </source>
</evidence>
<keyword evidence="9 10" id="KW-0472">Membrane</keyword>
<dbReference type="HAMAP" id="MF_00237">
    <property type="entry name" value="TatB"/>
    <property type="match status" value="1"/>
</dbReference>
<dbReference type="InterPro" id="IPR018448">
    <property type="entry name" value="TatB"/>
</dbReference>
<protein>
    <recommendedName>
        <fullName evidence="10">Sec-independent protein translocase protein TatB</fullName>
    </recommendedName>
</protein>
<dbReference type="GO" id="GO:0033281">
    <property type="term" value="C:TAT protein transport complex"/>
    <property type="evidence" value="ECO:0007669"/>
    <property type="project" value="UniProtKB-UniRule"/>
</dbReference>
<dbReference type="Gene3D" id="1.20.5.3310">
    <property type="match status" value="1"/>
</dbReference>
<dbReference type="PANTHER" id="PTHR33162">
    <property type="entry name" value="SEC-INDEPENDENT PROTEIN TRANSLOCASE PROTEIN TATA, CHLOROPLASTIC"/>
    <property type="match status" value="1"/>
</dbReference>
<dbReference type="NCBIfam" id="TIGR01410">
    <property type="entry name" value="tatB"/>
    <property type="match status" value="1"/>
</dbReference>
<keyword evidence="5 10" id="KW-0812">Transmembrane</keyword>
<sequence length="170" mass="17854">MFDISFGEILLIGIVALVVLGPERLPTVARTLGALVARAQRFVASVKADIHQQANLSGLDGLRNDIQDAANSFKSQMEAEVQGVRQVMAEQSAQLQQLSGEASAPFAEAERSIHGALDLQAPAAPAAVASALVVENSAAEPPVRDENQLDLFDDLPPAAAQPATESRPHA</sequence>
<dbReference type="AlphaFoldDB" id="A0A318J7I3"/>
<evidence type="ECO:0000313" key="12">
    <source>
        <dbReference type="EMBL" id="PXX43571.1"/>
    </source>
</evidence>
<keyword evidence="4" id="KW-0997">Cell inner membrane</keyword>
<evidence type="ECO:0000256" key="1">
    <source>
        <dbReference type="ARBA" id="ARBA00004167"/>
    </source>
</evidence>
<evidence type="ECO:0000256" key="7">
    <source>
        <dbReference type="ARBA" id="ARBA00022989"/>
    </source>
</evidence>
<keyword evidence="2 10" id="KW-0813">Transport</keyword>
<name>A0A318J7I3_9NEIS</name>
<comment type="caution">
    <text evidence="12">The sequence shown here is derived from an EMBL/GenBank/DDBJ whole genome shotgun (WGS) entry which is preliminary data.</text>
</comment>
<dbReference type="Proteomes" id="UP000248395">
    <property type="component" value="Unassembled WGS sequence"/>
</dbReference>
<evidence type="ECO:0000256" key="11">
    <source>
        <dbReference type="SAM" id="MobiDB-lite"/>
    </source>
</evidence>
<feature type="region of interest" description="Disordered" evidence="11">
    <location>
        <begin position="137"/>
        <end position="170"/>
    </location>
</feature>
<dbReference type="GO" id="GO:0008320">
    <property type="term" value="F:protein transmembrane transporter activity"/>
    <property type="evidence" value="ECO:0007669"/>
    <property type="project" value="UniProtKB-UniRule"/>
</dbReference>
<comment type="function">
    <text evidence="10">Part of the twin-arginine translocation (Tat) system that transports large folded proteins containing a characteristic twin-arginine motif in their signal peptide across membranes. Together with TatC, TatB is part of a receptor directly interacting with Tat signal peptides. TatB may form an oligomeric binding site that transiently accommodates folded Tat precursor proteins before their translocation.</text>
</comment>
<dbReference type="Pfam" id="PF02416">
    <property type="entry name" value="TatA_B_E"/>
    <property type="match status" value="1"/>
</dbReference>
<evidence type="ECO:0000256" key="9">
    <source>
        <dbReference type="ARBA" id="ARBA00023136"/>
    </source>
</evidence>
<reference evidence="12 13" key="1">
    <citation type="submission" date="2018-05" db="EMBL/GenBank/DDBJ databases">
        <title>Genomic Encyclopedia of Type Strains, Phase IV (KMG-IV): sequencing the most valuable type-strain genomes for metagenomic binning, comparative biology and taxonomic classification.</title>
        <authorList>
            <person name="Goeker M."/>
        </authorList>
    </citation>
    <scope>NUCLEOTIDE SEQUENCE [LARGE SCALE GENOMIC DNA]</scope>
    <source>
        <strain evidence="12 13">DSM 25134</strain>
    </source>
</reference>
<keyword evidence="6 10" id="KW-0653">Protein transport</keyword>
<evidence type="ECO:0000256" key="8">
    <source>
        <dbReference type="ARBA" id="ARBA00023010"/>
    </source>
</evidence>
<dbReference type="OrthoDB" id="9816005at2"/>
<evidence type="ECO:0000256" key="2">
    <source>
        <dbReference type="ARBA" id="ARBA00022448"/>
    </source>
</evidence>
<dbReference type="PANTHER" id="PTHR33162:SF1">
    <property type="entry name" value="SEC-INDEPENDENT PROTEIN TRANSLOCASE PROTEIN TATA, CHLOROPLASTIC"/>
    <property type="match status" value="1"/>
</dbReference>